<dbReference type="CDD" id="cd03392">
    <property type="entry name" value="PAP2_like_2"/>
    <property type="match status" value="1"/>
</dbReference>
<keyword evidence="1" id="KW-0472">Membrane</keyword>
<protein>
    <submittedName>
        <fullName evidence="3">Phosphatidylglycerophosphatase B</fullName>
    </submittedName>
</protein>
<keyword evidence="1" id="KW-1133">Transmembrane helix</keyword>
<dbReference type="Pfam" id="PF01569">
    <property type="entry name" value="PAP2"/>
    <property type="match status" value="1"/>
</dbReference>
<dbReference type="PANTHER" id="PTHR14969:SF13">
    <property type="entry name" value="AT30094P"/>
    <property type="match status" value="1"/>
</dbReference>
<gene>
    <name evidence="3" type="ORF">ETAA1_47720</name>
</gene>
<keyword evidence="4" id="KW-1185">Reference proteome</keyword>
<dbReference type="PANTHER" id="PTHR14969">
    <property type="entry name" value="SPHINGOSINE-1-PHOSPHATE PHOSPHOHYDROLASE"/>
    <property type="match status" value="1"/>
</dbReference>
<feature type="transmembrane region" description="Helical" evidence="1">
    <location>
        <begin position="174"/>
        <end position="196"/>
    </location>
</feature>
<sequence length="234" mass="24752">MARALWAWVRRADAYVLAAVVLAAAGVWVFLAVAHNVAAGDTLPFDERLMLALREPVDPADPVGPAWVEEGARDLTALGGYAVLTLLVASVLGYLVAGRHYPAALLVFAATAGGAVVSLVLKEFFSRPRPQLVPHLSYSLTSSFPSGHSMLAAVTYLTLGSLLARLVRSGWAKLYFVAVAAVLAGLVGASRVYLGVHYPTDVLAGWSAGLAWAVGCWLAARYLQRHGVVEETAD</sequence>
<evidence type="ECO:0000313" key="4">
    <source>
        <dbReference type="Proteomes" id="UP000319576"/>
    </source>
</evidence>
<dbReference type="EMBL" id="CP036273">
    <property type="protein sequence ID" value="QDU22784.1"/>
    <property type="molecule type" value="Genomic_DNA"/>
</dbReference>
<feature type="transmembrane region" description="Helical" evidence="1">
    <location>
        <begin position="202"/>
        <end position="220"/>
    </location>
</feature>
<evidence type="ECO:0000256" key="1">
    <source>
        <dbReference type="SAM" id="Phobius"/>
    </source>
</evidence>
<feature type="transmembrane region" description="Helical" evidence="1">
    <location>
        <begin position="104"/>
        <end position="125"/>
    </location>
</feature>
<evidence type="ECO:0000259" key="2">
    <source>
        <dbReference type="SMART" id="SM00014"/>
    </source>
</evidence>
<proteinExistence type="predicted"/>
<keyword evidence="1" id="KW-0812">Transmembrane</keyword>
<dbReference type="Proteomes" id="UP000319576">
    <property type="component" value="Chromosome"/>
</dbReference>
<evidence type="ECO:0000313" key="3">
    <source>
        <dbReference type="EMBL" id="QDU22784.1"/>
    </source>
</evidence>
<dbReference type="Gene3D" id="1.20.144.10">
    <property type="entry name" value="Phosphatidic acid phosphatase type 2/haloperoxidase"/>
    <property type="match status" value="1"/>
</dbReference>
<dbReference type="OrthoDB" id="9789113at2"/>
<organism evidence="3 4">
    <name type="scientific">Urbifossiella limnaea</name>
    <dbReference type="NCBI Taxonomy" id="2528023"/>
    <lineage>
        <taxon>Bacteria</taxon>
        <taxon>Pseudomonadati</taxon>
        <taxon>Planctomycetota</taxon>
        <taxon>Planctomycetia</taxon>
        <taxon>Gemmatales</taxon>
        <taxon>Gemmataceae</taxon>
        <taxon>Urbifossiella</taxon>
    </lineage>
</organism>
<dbReference type="AlphaFoldDB" id="A0A517XZ43"/>
<dbReference type="RefSeq" id="WP_145242802.1">
    <property type="nucleotide sequence ID" value="NZ_CP036273.1"/>
</dbReference>
<feature type="domain" description="Phosphatidic acid phosphatase type 2/haloperoxidase" evidence="2">
    <location>
        <begin position="104"/>
        <end position="217"/>
    </location>
</feature>
<dbReference type="KEGG" id="uli:ETAA1_47720"/>
<reference evidence="3 4" key="1">
    <citation type="submission" date="2019-02" db="EMBL/GenBank/DDBJ databases">
        <title>Deep-cultivation of Planctomycetes and their phenomic and genomic characterization uncovers novel biology.</title>
        <authorList>
            <person name="Wiegand S."/>
            <person name="Jogler M."/>
            <person name="Boedeker C."/>
            <person name="Pinto D."/>
            <person name="Vollmers J."/>
            <person name="Rivas-Marin E."/>
            <person name="Kohn T."/>
            <person name="Peeters S.H."/>
            <person name="Heuer A."/>
            <person name="Rast P."/>
            <person name="Oberbeckmann S."/>
            <person name="Bunk B."/>
            <person name="Jeske O."/>
            <person name="Meyerdierks A."/>
            <person name="Storesund J.E."/>
            <person name="Kallscheuer N."/>
            <person name="Luecker S."/>
            <person name="Lage O.M."/>
            <person name="Pohl T."/>
            <person name="Merkel B.J."/>
            <person name="Hornburger P."/>
            <person name="Mueller R.-W."/>
            <person name="Bruemmer F."/>
            <person name="Labrenz M."/>
            <person name="Spormann A.M."/>
            <person name="Op den Camp H."/>
            <person name="Overmann J."/>
            <person name="Amann R."/>
            <person name="Jetten M.S.M."/>
            <person name="Mascher T."/>
            <person name="Medema M.H."/>
            <person name="Devos D.P."/>
            <person name="Kaster A.-K."/>
            <person name="Ovreas L."/>
            <person name="Rohde M."/>
            <person name="Galperin M.Y."/>
            <person name="Jogler C."/>
        </authorList>
    </citation>
    <scope>NUCLEOTIDE SEQUENCE [LARGE SCALE GENOMIC DNA]</scope>
    <source>
        <strain evidence="3 4">ETA_A1</strain>
    </source>
</reference>
<feature type="transmembrane region" description="Helical" evidence="1">
    <location>
        <begin position="145"/>
        <end position="167"/>
    </location>
</feature>
<name>A0A517XZ43_9BACT</name>
<dbReference type="SUPFAM" id="SSF48317">
    <property type="entry name" value="Acid phosphatase/Vanadium-dependent haloperoxidase"/>
    <property type="match status" value="1"/>
</dbReference>
<accession>A0A517XZ43</accession>
<dbReference type="InterPro" id="IPR036938">
    <property type="entry name" value="PAP2/HPO_sf"/>
</dbReference>
<feature type="transmembrane region" description="Helical" evidence="1">
    <location>
        <begin position="78"/>
        <end position="97"/>
    </location>
</feature>
<dbReference type="InterPro" id="IPR000326">
    <property type="entry name" value="PAP2/HPO"/>
</dbReference>
<dbReference type="SMART" id="SM00014">
    <property type="entry name" value="acidPPc"/>
    <property type="match status" value="1"/>
</dbReference>